<feature type="transmembrane region" description="Helical" evidence="8">
    <location>
        <begin position="141"/>
        <end position="161"/>
    </location>
</feature>
<dbReference type="Gene3D" id="1.20.1070.10">
    <property type="entry name" value="Rhodopsin 7-helix transmembrane proteins"/>
    <property type="match status" value="1"/>
</dbReference>
<evidence type="ECO:0000256" key="5">
    <source>
        <dbReference type="ARBA" id="ARBA00022989"/>
    </source>
</evidence>
<dbReference type="InterPro" id="IPR017452">
    <property type="entry name" value="GPCR_Rhodpsn_7TM"/>
</dbReference>
<keyword evidence="3 8" id="KW-0812">Transmembrane</keyword>
<dbReference type="PRINTS" id="PR00373">
    <property type="entry name" value="GLYCHORMONER"/>
</dbReference>
<keyword evidence="4" id="KW-0677">Repeat</keyword>
<feature type="transmembrane region" description="Helical" evidence="8">
    <location>
        <begin position="22"/>
        <end position="43"/>
    </location>
</feature>
<comment type="subcellular location">
    <subcellularLocation>
        <location evidence="1">Membrane</location>
    </subcellularLocation>
</comment>
<keyword evidence="11" id="KW-1185">Reference proteome</keyword>
<dbReference type="Ensembl" id="ENSVKKT00000001421.1">
    <property type="protein sequence ID" value="ENSVKKP00000001371.1"/>
    <property type="gene ID" value="ENSVKKG00000001120.1"/>
</dbReference>
<dbReference type="InterPro" id="IPR000276">
    <property type="entry name" value="GPCR_Rhodpsn"/>
</dbReference>
<evidence type="ECO:0000256" key="7">
    <source>
        <dbReference type="ARBA" id="ARBA00023180"/>
    </source>
</evidence>
<dbReference type="SUPFAM" id="SSF81321">
    <property type="entry name" value="Family A G protein-coupled receptor-like"/>
    <property type="match status" value="1"/>
</dbReference>
<dbReference type="Proteomes" id="UP000694545">
    <property type="component" value="Unplaced"/>
</dbReference>
<dbReference type="InterPro" id="IPR002131">
    <property type="entry name" value="Gphrmn_rcpt_fam"/>
</dbReference>
<keyword evidence="2" id="KW-0433">Leucine-rich repeat</keyword>
<evidence type="ECO:0000259" key="9">
    <source>
        <dbReference type="PROSITE" id="PS50262"/>
    </source>
</evidence>
<dbReference type="Pfam" id="PF00001">
    <property type="entry name" value="7tm_1"/>
    <property type="match status" value="1"/>
</dbReference>
<sequence length="205" mass="21860">QEIVDSISSPCDYLFGSWLIRIGVWTIVVLAFICNALVIVTIFRFPPYISSIKLLIGLIAVVNTLMGVCSSVLASVDALTFGVFAKYGAWWEGGAGCHTIGLLFIFASEASIFLLTLAALERGFSVKHATKSETKATLASMRIAVFFCFGLALIVAVIPVLGGSEYGVSPLCIPLPFGKPTAVEPSQGHSWGFEFSCGSHFSHGT</sequence>
<dbReference type="PANTHER" id="PTHR24372">
    <property type="entry name" value="GLYCOPROTEIN HORMONE RECEPTOR"/>
    <property type="match status" value="1"/>
</dbReference>
<proteinExistence type="predicted"/>
<keyword evidence="6 8" id="KW-0472">Membrane</keyword>
<dbReference type="AlphaFoldDB" id="A0A8D2IYW4"/>
<evidence type="ECO:0000256" key="2">
    <source>
        <dbReference type="ARBA" id="ARBA00022614"/>
    </source>
</evidence>
<reference evidence="10" key="1">
    <citation type="submission" date="2025-08" db="UniProtKB">
        <authorList>
            <consortium name="Ensembl"/>
        </authorList>
    </citation>
    <scope>IDENTIFICATION</scope>
</reference>
<keyword evidence="7" id="KW-0325">Glycoprotein</keyword>
<dbReference type="GO" id="GO:0090263">
    <property type="term" value="P:positive regulation of canonical Wnt signaling pathway"/>
    <property type="evidence" value="ECO:0007669"/>
    <property type="project" value="TreeGrafter"/>
</dbReference>
<feature type="transmembrane region" description="Helical" evidence="8">
    <location>
        <begin position="99"/>
        <end position="120"/>
    </location>
</feature>
<evidence type="ECO:0000313" key="11">
    <source>
        <dbReference type="Proteomes" id="UP000694545"/>
    </source>
</evidence>
<accession>A0A8D2IYW4</accession>
<dbReference type="GO" id="GO:0005886">
    <property type="term" value="C:plasma membrane"/>
    <property type="evidence" value="ECO:0007669"/>
    <property type="project" value="TreeGrafter"/>
</dbReference>
<name>A0A8D2IYW4_VARKO</name>
<evidence type="ECO:0000256" key="3">
    <source>
        <dbReference type="ARBA" id="ARBA00022692"/>
    </source>
</evidence>
<evidence type="ECO:0000256" key="6">
    <source>
        <dbReference type="ARBA" id="ARBA00023136"/>
    </source>
</evidence>
<organism evidence="10 11">
    <name type="scientific">Varanus komodoensis</name>
    <name type="common">Komodo dragon</name>
    <dbReference type="NCBI Taxonomy" id="61221"/>
    <lineage>
        <taxon>Eukaryota</taxon>
        <taxon>Metazoa</taxon>
        <taxon>Chordata</taxon>
        <taxon>Craniata</taxon>
        <taxon>Vertebrata</taxon>
        <taxon>Euteleostomi</taxon>
        <taxon>Lepidosauria</taxon>
        <taxon>Squamata</taxon>
        <taxon>Bifurcata</taxon>
        <taxon>Unidentata</taxon>
        <taxon>Episquamata</taxon>
        <taxon>Toxicofera</taxon>
        <taxon>Anguimorpha</taxon>
        <taxon>Paleoanguimorpha</taxon>
        <taxon>Varanoidea</taxon>
        <taxon>Varanidae</taxon>
        <taxon>Varanus</taxon>
    </lineage>
</organism>
<evidence type="ECO:0000256" key="8">
    <source>
        <dbReference type="SAM" id="Phobius"/>
    </source>
</evidence>
<evidence type="ECO:0000313" key="10">
    <source>
        <dbReference type="Ensembl" id="ENSVKKP00000001371.1"/>
    </source>
</evidence>
<dbReference type="GO" id="GO:0007189">
    <property type="term" value="P:adenylate cyclase-activating G protein-coupled receptor signaling pathway"/>
    <property type="evidence" value="ECO:0007669"/>
    <property type="project" value="TreeGrafter"/>
</dbReference>
<keyword evidence="5 8" id="KW-1133">Transmembrane helix</keyword>
<reference evidence="10" key="2">
    <citation type="submission" date="2025-09" db="UniProtKB">
        <authorList>
            <consortium name="Ensembl"/>
        </authorList>
    </citation>
    <scope>IDENTIFICATION</scope>
</reference>
<dbReference type="PROSITE" id="PS50262">
    <property type="entry name" value="G_PROTEIN_RECEP_F1_2"/>
    <property type="match status" value="1"/>
</dbReference>
<protein>
    <recommendedName>
        <fullName evidence="9">G-protein coupled receptors family 1 profile domain-containing protein</fullName>
    </recommendedName>
</protein>
<dbReference type="GO" id="GO:0008528">
    <property type="term" value="F:G protein-coupled peptide receptor activity"/>
    <property type="evidence" value="ECO:0007669"/>
    <property type="project" value="TreeGrafter"/>
</dbReference>
<dbReference type="PANTHER" id="PTHR24372:SF71">
    <property type="entry name" value="LEUCINE-RICH REPEAT-CONTAINING G-PROTEIN COUPLED RECEPTOR 5"/>
    <property type="match status" value="1"/>
</dbReference>
<dbReference type="GO" id="GO:0016500">
    <property type="term" value="F:protein-hormone receptor activity"/>
    <property type="evidence" value="ECO:0007669"/>
    <property type="project" value="InterPro"/>
</dbReference>
<feature type="domain" description="G-protein coupled receptors family 1 profile" evidence="9">
    <location>
        <begin position="34"/>
        <end position="205"/>
    </location>
</feature>
<evidence type="ECO:0000256" key="4">
    <source>
        <dbReference type="ARBA" id="ARBA00022737"/>
    </source>
</evidence>
<feature type="transmembrane region" description="Helical" evidence="8">
    <location>
        <begin position="55"/>
        <end position="79"/>
    </location>
</feature>
<evidence type="ECO:0000256" key="1">
    <source>
        <dbReference type="ARBA" id="ARBA00004370"/>
    </source>
</evidence>